<dbReference type="PANTHER" id="PTHR43861">
    <property type="entry name" value="TRANS-ACONITATE 2-METHYLTRANSFERASE-RELATED"/>
    <property type="match status" value="1"/>
</dbReference>
<name>Q0A8T2_ALKEH</name>
<dbReference type="GO" id="GO:0008168">
    <property type="term" value="F:methyltransferase activity"/>
    <property type="evidence" value="ECO:0007669"/>
    <property type="project" value="UniProtKB-KW"/>
</dbReference>
<evidence type="ECO:0000313" key="4">
    <source>
        <dbReference type="Proteomes" id="UP000001962"/>
    </source>
</evidence>
<evidence type="ECO:0000256" key="1">
    <source>
        <dbReference type="ARBA" id="ARBA00022679"/>
    </source>
</evidence>
<dbReference type="GO" id="GO:0032259">
    <property type="term" value="P:methylation"/>
    <property type="evidence" value="ECO:0007669"/>
    <property type="project" value="UniProtKB-KW"/>
</dbReference>
<dbReference type="Pfam" id="PF13649">
    <property type="entry name" value="Methyltransf_25"/>
    <property type="match status" value="1"/>
</dbReference>
<dbReference type="KEGG" id="aeh:Mlg_1406"/>
<proteinExistence type="predicted"/>
<feature type="domain" description="Methyltransferase" evidence="2">
    <location>
        <begin position="34"/>
        <end position="126"/>
    </location>
</feature>
<dbReference type="RefSeq" id="WP_011629150.1">
    <property type="nucleotide sequence ID" value="NC_008340.1"/>
</dbReference>
<dbReference type="InterPro" id="IPR041698">
    <property type="entry name" value="Methyltransf_25"/>
</dbReference>
<organism evidence="3 4">
    <name type="scientific">Alkalilimnicola ehrlichii (strain ATCC BAA-1101 / DSM 17681 / MLHE-1)</name>
    <dbReference type="NCBI Taxonomy" id="187272"/>
    <lineage>
        <taxon>Bacteria</taxon>
        <taxon>Pseudomonadati</taxon>
        <taxon>Pseudomonadota</taxon>
        <taxon>Gammaproteobacteria</taxon>
        <taxon>Chromatiales</taxon>
        <taxon>Ectothiorhodospiraceae</taxon>
        <taxon>Alkalilimnicola</taxon>
    </lineage>
</organism>
<reference evidence="4" key="1">
    <citation type="submission" date="2006-08" db="EMBL/GenBank/DDBJ databases">
        <title>Complete sequence of Alkalilimnicola ehrilichei MLHE-1.</title>
        <authorList>
            <person name="Copeland A."/>
            <person name="Lucas S."/>
            <person name="Lapidus A."/>
            <person name="Barry K."/>
            <person name="Detter J.C."/>
            <person name="Glavina del Rio T."/>
            <person name="Hammon N."/>
            <person name="Israni S."/>
            <person name="Dalin E."/>
            <person name="Tice H."/>
            <person name="Pitluck S."/>
            <person name="Sims D."/>
            <person name="Brettin T."/>
            <person name="Bruce D."/>
            <person name="Han C."/>
            <person name="Tapia R."/>
            <person name="Gilna P."/>
            <person name="Schmutz J."/>
            <person name="Larimer F."/>
            <person name="Land M."/>
            <person name="Hauser L."/>
            <person name="Kyrpides N."/>
            <person name="Mikhailova N."/>
            <person name="Oremland R.S."/>
            <person name="Hoeft S.E."/>
            <person name="Switzer-Blum J."/>
            <person name="Kulp T."/>
            <person name="King G."/>
            <person name="Tabita R."/>
            <person name="Witte B."/>
            <person name="Santini J.M."/>
            <person name="Basu P."/>
            <person name="Hollibaugh J.T."/>
            <person name="Xie G."/>
            <person name="Stolz J.F."/>
            <person name="Richardson P."/>
        </authorList>
    </citation>
    <scope>NUCLEOTIDE SEQUENCE [LARGE SCALE GENOMIC DNA]</scope>
    <source>
        <strain evidence="4">ATCC BAA-1101 / DSM 17681 / MLHE-1</strain>
    </source>
</reference>
<dbReference type="PANTHER" id="PTHR43861:SF3">
    <property type="entry name" value="PUTATIVE (AFU_ORTHOLOGUE AFUA_2G14390)-RELATED"/>
    <property type="match status" value="1"/>
</dbReference>
<keyword evidence="3" id="KW-0489">Methyltransferase</keyword>
<keyword evidence="1 3" id="KW-0808">Transferase</keyword>
<dbReference type="EMBL" id="CP000453">
    <property type="protein sequence ID" value="ABI56755.1"/>
    <property type="molecule type" value="Genomic_DNA"/>
</dbReference>
<sequence length="195" mass="21236">MWDERYRAEDYFYGTDPNDFLAAEASHIPPGGRVLCLAEGEGRNAVWLARQGYRVTAVDASREGVRKGERLAGQHGVSVVWVHADLADYSIEPGCWDGIVGIFAHLPPALRRQVHGAAAAGLRPGGVVIIEAYTPRQLDYGTGGPPDPAMLVNLATLRADFPGLRPVIARERERAVIEGRGHTGLAHVVQWVARR</sequence>
<dbReference type="SUPFAM" id="SSF53335">
    <property type="entry name" value="S-adenosyl-L-methionine-dependent methyltransferases"/>
    <property type="match status" value="1"/>
</dbReference>
<protein>
    <submittedName>
        <fullName evidence="3">Methyltransferase type 11</fullName>
    </submittedName>
</protein>
<keyword evidence="4" id="KW-1185">Reference proteome</keyword>
<dbReference type="AlphaFoldDB" id="Q0A8T2"/>
<accession>Q0A8T2</accession>
<dbReference type="CDD" id="cd02440">
    <property type="entry name" value="AdoMet_MTases"/>
    <property type="match status" value="1"/>
</dbReference>
<gene>
    <name evidence="3" type="ordered locus">Mlg_1406</name>
</gene>
<dbReference type="Gene3D" id="3.40.50.150">
    <property type="entry name" value="Vaccinia Virus protein VP39"/>
    <property type="match status" value="1"/>
</dbReference>
<dbReference type="eggNOG" id="COG2227">
    <property type="taxonomic scope" value="Bacteria"/>
</dbReference>
<dbReference type="InterPro" id="IPR029063">
    <property type="entry name" value="SAM-dependent_MTases_sf"/>
</dbReference>
<dbReference type="Proteomes" id="UP000001962">
    <property type="component" value="Chromosome"/>
</dbReference>
<dbReference type="OrthoDB" id="9786503at2"/>
<dbReference type="HOGENOM" id="CLU_056435_5_1_6"/>
<evidence type="ECO:0000259" key="2">
    <source>
        <dbReference type="Pfam" id="PF13649"/>
    </source>
</evidence>
<evidence type="ECO:0000313" key="3">
    <source>
        <dbReference type="EMBL" id="ABI56755.1"/>
    </source>
</evidence>